<name>A0A6L7IU15_9ACTN</name>
<evidence type="ECO:0000256" key="1">
    <source>
        <dbReference type="ARBA" id="ARBA00023015"/>
    </source>
</evidence>
<evidence type="ECO:0000256" key="3">
    <source>
        <dbReference type="ARBA" id="ARBA00023163"/>
    </source>
</evidence>
<dbReference type="GO" id="GO:0003677">
    <property type="term" value="F:DNA binding"/>
    <property type="evidence" value="ECO:0007669"/>
    <property type="project" value="UniProtKB-KW"/>
</dbReference>
<dbReference type="AlphaFoldDB" id="A0A6L7IU15"/>
<protein>
    <submittedName>
        <fullName evidence="4">Helix-turn-helix transcriptional regulator</fullName>
    </submittedName>
</protein>
<keyword evidence="2" id="KW-0238">DNA-binding</keyword>
<proteinExistence type="predicted"/>
<dbReference type="SUPFAM" id="SSF46894">
    <property type="entry name" value="C-terminal effector domain of the bipartite response regulators"/>
    <property type="match status" value="1"/>
</dbReference>
<evidence type="ECO:0000313" key="5">
    <source>
        <dbReference type="Proteomes" id="UP000478463"/>
    </source>
</evidence>
<keyword evidence="3" id="KW-0804">Transcription</keyword>
<gene>
    <name evidence="4" type="ORF">GS424_004765</name>
</gene>
<organism evidence="4 5">
    <name type="scientific">Eggerthella guodeyinii</name>
    <dbReference type="NCBI Taxonomy" id="2690837"/>
    <lineage>
        <taxon>Bacteria</taxon>
        <taxon>Bacillati</taxon>
        <taxon>Actinomycetota</taxon>
        <taxon>Coriobacteriia</taxon>
        <taxon>Eggerthellales</taxon>
        <taxon>Eggerthellaceae</taxon>
        <taxon>Eggerthella</taxon>
    </lineage>
</organism>
<reference evidence="4 5" key="1">
    <citation type="submission" date="2020-10" db="EMBL/GenBank/DDBJ databases">
        <title>Eggerthella sp. nov., isolated from human feces.</title>
        <authorList>
            <person name="Yajun G."/>
        </authorList>
    </citation>
    <scope>NUCLEOTIDE SEQUENCE [LARGE SCALE GENOMIC DNA]</scope>
    <source>
        <strain evidence="4 5">HF-1101</strain>
    </source>
</reference>
<evidence type="ECO:0000313" key="4">
    <source>
        <dbReference type="EMBL" id="QOS69159.1"/>
    </source>
</evidence>
<dbReference type="GO" id="GO:0006355">
    <property type="term" value="P:regulation of DNA-templated transcription"/>
    <property type="evidence" value="ECO:0007669"/>
    <property type="project" value="InterPro"/>
</dbReference>
<dbReference type="Proteomes" id="UP000478463">
    <property type="component" value="Chromosome"/>
</dbReference>
<keyword evidence="1" id="KW-0805">Transcription regulation</keyword>
<dbReference type="EMBL" id="CP063310">
    <property type="protein sequence ID" value="QOS69159.1"/>
    <property type="molecule type" value="Genomic_DNA"/>
</dbReference>
<dbReference type="InterPro" id="IPR000792">
    <property type="entry name" value="Tscrpt_reg_LuxR_C"/>
</dbReference>
<dbReference type="PROSITE" id="PS50043">
    <property type="entry name" value="HTH_LUXR_2"/>
    <property type="match status" value="1"/>
</dbReference>
<dbReference type="PANTHER" id="PTHR44688">
    <property type="entry name" value="DNA-BINDING TRANSCRIPTIONAL ACTIVATOR DEVR_DOSR"/>
    <property type="match status" value="1"/>
</dbReference>
<dbReference type="InterPro" id="IPR036388">
    <property type="entry name" value="WH-like_DNA-bd_sf"/>
</dbReference>
<dbReference type="Gene3D" id="1.10.10.10">
    <property type="entry name" value="Winged helix-like DNA-binding domain superfamily/Winged helix DNA-binding domain"/>
    <property type="match status" value="1"/>
</dbReference>
<dbReference type="PROSITE" id="PS00622">
    <property type="entry name" value="HTH_LUXR_1"/>
    <property type="match status" value="1"/>
</dbReference>
<evidence type="ECO:0000256" key="2">
    <source>
        <dbReference type="ARBA" id="ARBA00023125"/>
    </source>
</evidence>
<dbReference type="PRINTS" id="PR00038">
    <property type="entry name" value="HTHLUXR"/>
</dbReference>
<dbReference type="Pfam" id="PF00196">
    <property type="entry name" value="GerE"/>
    <property type="match status" value="1"/>
</dbReference>
<dbReference type="KEGG" id="egd:GS424_004765"/>
<dbReference type="InterPro" id="IPR016032">
    <property type="entry name" value="Sig_transdc_resp-reg_C-effctor"/>
</dbReference>
<dbReference type="PANTHER" id="PTHR44688:SF16">
    <property type="entry name" value="DNA-BINDING TRANSCRIPTIONAL ACTIVATOR DEVR_DOSR"/>
    <property type="match status" value="1"/>
</dbReference>
<dbReference type="CDD" id="cd06170">
    <property type="entry name" value="LuxR_C_like"/>
    <property type="match status" value="1"/>
</dbReference>
<sequence>MSIVKAQTLLRSLRWYHVGFAFVWAIMFGGLAAPHAGSSETYDLYSTCQQACVIVAVLAAVLVERRAPVFSPRYALPAGAILALGALAFRVVFFAGQPTVGGAALAGVLLGLAAGFFYVSWQQFFASEGASRTAIYIPLSAVLSVALSVALHALPEIAQAVCTIAVLPVAAAASLKLSLREIIAPDPSPRMTKALAAATVRDLWKPVFCTCAIGFVWQLVAGLFMVSADASSAAGIGGLALAAAVVLLIELFSERGFEVLRVYQVLFPLVAGVFMLPSLLGVQFAPLVVGMLLFGFEILNLLLIVTCAVYSSERNAPAVQVYALCVGPTLAAMFAGDLLGRQLNPIIAYDFALAVNVLFLCVYALSMVLFLVSFRRRGRASGAASAQGAAPIDVAVVGGSQPLAVVDAVSVAPVPNAPAPAAAAGEPNDAAHWDARVDALGLVEPFSKREREVVALVLRGNNVPAIARKLYISENTVRDHMKSIYRKAGIHSRQELIDLFE</sequence>
<accession>A0A6L7IU15</accession>
<dbReference type="SMART" id="SM00421">
    <property type="entry name" value="HTH_LUXR"/>
    <property type="match status" value="1"/>
</dbReference>